<evidence type="ECO:0000256" key="1">
    <source>
        <dbReference type="SAM" id="Phobius"/>
    </source>
</evidence>
<dbReference type="Proteomes" id="UP000271624">
    <property type="component" value="Unassembled WGS sequence"/>
</dbReference>
<comment type="caution">
    <text evidence="2">The sequence shown here is derived from an EMBL/GenBank/DDBJ whole genome shotgun (WGS) entry which is preliminary data.</text>
</comment>
<sequence length="143" mass="16232">MMSVIKRIPWVSLTLALLTYCSLGWVISQERLPPIAWFAIIPIITLVIGALATPWTKINFYSNFIFKSNTRTFGISVLGAFALFLMISWFRLFLDSLLVASATILVRIDFQMAGFRYIDTFAVLFFIAMTGLAMGVFINRFIL</sequence>
<evidence type="ECO:0000313" key="3">
    <source>
        <dbReference type="Proteomes" id="UP000271624"/>
    </source>
</evidence>
<keyword evidence="1" id="KW-1133">Transmembrane helix</keyword>
<dbReference type="RefSeq" id="WP_233787760.1">
    <property type="nucleotide sequence ID" value="NZ_RSCL01000001.1"/>
</dbReference>
<accession>A0A3S1AWC5</accession>
<feature type="transmembrane region" description="Helical" evidence="1">
    <location>
        <begin position="73"/>
        <end position="94"/>
    </location>
</feature>
<name>A0A3S1AWC5_9CYAN</name>
<reference evidence="2" key="1">
    <citation type="submission" date="2018-12" db="EMBL/GenBank/DDBJ databases">
        <authorList>
            <person name="Will S."/>
            <person name="Neumann-Schaal M."/>
            <person name="Henke P."/>
        </authorList>
    </citation>
    <scope>NUCLEOTIDE SEQUENCE</scope>
    <source>
        <strain evidence="2">PCC 7102</strain>
    </source>
</reference>
<keyword evidence="3" id="KW-1185">Reference proteome</keyword>
<dbReference type="EMBL" id="RSCL01000001">
    <property type="protein sequence ID" value="RUT10308.1"/>
    <property type="molecule type" value="Genomic_DNA"/>
</dbReference>
<proteinExistence type="predicted"/>
<dbReference type="AlphaFoldDB" id="A0A3S1AWC5"/>
<organism evidence="2 3">
    <name type="scientific">Dulcicalothrix desertica PCC 7102</name>
    <dbReference type="NCBI Taxonomy" id="232991"/>
    <lineage>
        <taxon>Bacteria</taxon>
        <taxon>Bacillati</taxon>
        <taxon>Cyanobacteriota</taxon>
        <taxon>Cyanophyceae</taxon>
        <taxon>Nostocales</taxon>
        <taxon>Calotrichaceae</taxon>
        <taxon>Dulcicalothrix</taxon>
    </lineage>
</organism>
<protein>
    <submittedName>
        <fullName evidence="2">Uncharacterized protein</fullName>
    </submittedName>
</protein>
<evidence type="ECO:0000313" key="2">
    <source>
        <dbReference type="EMBL" id="RUT10308.1"/>
    </source>
</evidence>
<gene>
    <name evidence="2" type="ORF">DSM106972_008030</name>
</gene>
<keyword evidence="1" id="KW-0812">Transmembrane</keyword>
<feature type="transmembrane region" description="Helical" evidence="1">
    <location>
        <begin position="114"/>
        <end position="138"/>
    </location>
</feature>
<reference evidence="2" key="2">
    <citation type="journal article" date="2019" name="Genome Biol. Evol.">
        <title>Day and night: Metabolic profiles and evolutionary relationships of six axenic non-marine cyanobacteria.</title>
        <authorList>
            <person name="Will S.E."/>
            <person name="Henke P."/>
            <person name="Boedeker C."/>
            <person name="Huang S."/>
            <person name="Brinkmann H."/>
            <person name="Rohde M."/>
            <person name="Jarek M."/>
            <person name="Friedl T."/>
            <person name="Seufert S."/>
            <person name="Schumacher M."/>
            <person name="Overmann J."/>
            <person name="Neumann-Schaal M."/>
            <person name="Petersen J."/>
        </authorList>
    </citation>
    <scope>NUCLEOTIDE SEQUENCE [LARGE SCALE GENOMIC DNA]</scope>
    <source>
        <strain evidence="2">PCC 7102</strain>
    </source>
</reference>
<keyword evidence="1" id="KW-0472">Membrane</keyword>
<feature type="transmembrane region" description="Helical" evidence="1">
    <location>
        <begin position="34"/>
        <end position="52"/>
    </location>
</feature>